<dbReference type="SMART" id="SM00315">
    <property type="entry name" value="RGS"/>
    <property type="match status" value="1"/>
</dbReference>
<dbReference type="SUPFAM" id="SSF48097">
    <property type="entry name" value="Regulator of G-protein signaling, RGS"/>
    <property type="match status" value="2"/>
</dbReference>
<dbReference type="VEuPathDB" id="FungiDB:SPRG_18873"/>
<feature type="domain" description="RGS" evidence="2">
    <location>
        <begin position="187"/>
        <end position="291"/>
    </location>
</feature>
<evidence type="ECO:0000313" key="3">
    <source>
        <dbReference type="EMBL" id="KDO35726.1"/>
    </source>
</evidence>
<evidence type="ECO:0000313" key="4">
    <source>
        <dbReference type="Proteomes" id="UP000030745"/>
    </source>
</evidence>
<dbReference type="EMBL" id="KK583189">
    <property type="protein sequence ID" value="KDO35726.1"/>
    <property type="molecule type" value="Genomic_DNA"/>
</dbReference>
<evidence type="ECO:0000259" key="2">
    <source>
        <dbReference type="PROSITE" id="PS50132"/>
    </source>
</evidence>
<dbReference type="OMA" id="KERMKRP"/>
<dbReference type="KEGG" id="spar:SPRG_18873"/>
<dbReference type="InterPro" id="IPR016137">
    <property type="entry name" value="RGS"/>
</dbReference>
<name>A0A067DAU2_SAPPC</name>
<dbReference type="PANTHER" id="PTHR10845">
    <property type="entry name" value="REGULATOR OF G PROTEIN SIGNALING"/>
    <property type="match status" value="1"/>
</dbReference>
<accession>A0A067DAU2</accession>
<feature type="region of interest" description="Disordered" evidence="1">
    <location>
        <begin position="319"/>
        <end position="360"/>
    </location>
</feature>
<feature type="domain" description="RGS" evidence="2">
    <location>
        <begin position="25"/>
        <end position="153"/>
    </location>
</feature>
<dbReference type="Gene3D" id="1.10.167.10">
    <property type="entry name" value="Regulator of G-protein Signalling 4, domain 2"/>
    <property type="match status" value="2"/>
</dbReference>
<dbReference type="STRING" id="695850.A0A067DAU2"/>
<gene>
    <name evidence="3" type="ORF">SPRG_18873</name>
</gene>
<reference evidence="3 4" key="1">
    <citation type="journal article" date="2013" name="PLoS Genet.">
        <title>Distinctive expansion of potential virulence genes in the genome of the oomycete fish pathogen Saprolegnia parasitica.</title>
        <authorList>
            <person name="Jiang R.H."/>
            <person name="de Bruijn I."/>
            <person name="Haas B.J."/>
            <person name="Belmonte R."/>
            <person name="Lobach L."/>
            <person name="Christie J."/>
            <person name="van den Ackerveken G."/>
            <person name="Bottin A."/>
            <person name="Bulone V."/>
            <person name="Diaz-Moreno S.M."/>
            <person name="Dumas B."/>
            <person name="Fan L."/>
            <person name="Gaulin E."/>
            <person name="Govers F."/>
            <person name="Grenville-Briggs L.J."/>
            <person name="Horner N.R."/>
            <person name="Levin J.Z."/>
            <person name="Mammella M."/>
            <person name="Meijer H.J."/>
            <person name="Morris P."/>
            <person name="Nusbaum C."/>
            <person name="Oome S."/>
            <person name="Phillips A.J."/>
            <person name="van Rooyen D."/>
            <person name="Rzeszutek E."/>
            <person name="Saraiva M."/>
            <person name="Secombes C.J."/>
            <person name="Seidl M.F."/>
            <person name="Snel B."/>
            <person name="Stassen J.H."/>
            <person name="Sykes S."/>
            <person name="Tripathy S."/>
            <person name="van den Berg H."/>
            <person name="Vega-Arreguin J.C."/>
            <person name="Wawra S."/>
            <person name="Young S.K."/>
            <person name="Zeng Q."/>
            <person name="Dieguez-Uribeondo J."/>
            <person name="Russ C."/>
            <person name="Tyler B.M."/>
            <person name="van West P."/>
        </authorList>
    </citation>
    <scope>NUCLEOTIDE SEQUENCE [LARGE SCALE GENOMIC DNA]</scope>
    <source>
        <strain evidence="3 4">CBS 223.65</strain>
    </source>
</reference>
<keyword evidence="4" id="KW-1185">Reference proteome</keyword>
<dbReference type="InterPro" id="IPR036305">
    <property type="entry name" value="RGS_sf"/>
</dbReference>
<sequence>MAALNSARGKKCINNDALLTKRDISIDDVTTNPIAVGYLLDFCQKNLCAENLNFVMAVDKYKDRCELLNFDDEEDVKKCGAMAATIWKDFLSRNSPNEVSLPSEDRQITIERMDKITKFKGKLFDVAIQDAMKTLQKDTLNRFIKSIQFSELITRLSESPESFEEYVLVPPTDVLVKVATIDTAEFTIDEILADMYLFPEMHAYLQKKFNAENLKCVRAIIIFEELAKTKNMEAIKNKAWSIFRNFVMPSAPYEISCTNAARKNVMQCLGCPLEKMFDDVKESTIATLKQDLKSFHQSLDRKSIKDALKKAEKAGKAASCSRSQAASRASSRVHTVLMSPQGRPFTRPRSPTSTHRQRVL</sequence>
<dbReference type="PANTHER" id="PTHR10845:SF192">
    <property type="entry name" value="DOUBLE HIT, ISOFORM B"/>
    <property type="match status" value="1"/>
</dbReference>
<dbReference type="Proteomes" id="UP000030745">
    <property type="component" value="Unassembled WGS sequence"/>
</dbReference>
<dbReference type="PRINTS" id="PR01301">
    <property type="entry name" value="RGSPROTEIN"/>
</dbReference>
<dbReference type="PROSITE" id="PS50132">
    <property type="entry name" value="RGS"/>
    <property type="match status" value="2"/>
</dbReference>
<dbReference type="Pfam" id="PF00615">
    <property type="entry name" value="RGS"/>
    <property type="match status" value="2"/>
</dbReference>
<dbReference type="AlphaFoldDB" id="A0A067DAU2"/>
<protein>
    <recommendedName>
        <fullName evidence="2">RGS domain-containing protein</fullName>
    </recommendedName>
</protein>
<evidence type="ECO:0000256" key="1">
    <source>
        <dbReference type="SAM" id="MobiDB-lite"/>
    </source>
</evidence>
<dbReference type="CDD" id="cd07440">
    <property type="entry name" value="RGS"/>
    <property type="match status" value="1"/>
</dbReference>
<dbReference type="OrthoDB" id="196547at2759"/>
<proteinExistence type="predicted"/>
<dbReference type="GeneID" id="24140367"/>
<feature type="compositionally biased region" description="Low complexity" evidence="1">
    <location>
        <begin position="319"/>
        <end position="332"/>
    </location>
</feature>
<dbReference type="InterPro" id="IPR044926">
    <property type="entry name" value="RGS_subdomain_2"/>
</dbReference>
<organism evidence="3 4">
    <name type="scientific">Saprolegnia parasitica (strain CBS 223.65)</name>
    <dbReference type="NCBI Taxonomy" id="695850"/>
    <lineage>
        <taxon>Eukaryota</taxon>
        <taxon>Sar</taxon>
        <taxon>Stramenopiles</taxon>
        <taxon>Oomycota</taxon>
        <taxon>Saprolegniomycetes</taxon>
        <taxon>Saprolegniales</taxon>
        <taxon>Saprolegniaceae</taxon>
        <taxon>Saprolegnia</taxon>
    </lineage>
</organism>
<dbReference type="RefSeq" id="XP_012194087.1">
    <property type="nucleotide sequence ID" value="XM_012338697.1"/>
</dbReference>